<dbReference type="AlphaFoldDB" id="A0A387FUW6"/>
<name>A0A387FUW6_9HYPH</name>
<dbReference type="KEGG" id="rjg:CCGE525_29990"/>
<dbReference type="Proteomes" id="UP000282195">
    <property type="component" value="Plasmid pRCCGE525c"/>
</dbReference>
<evidence type="ECO:0000313" key="2">
    <source>
        <dbReference type="EMBL" id="AYG62950.1"/>
    </source>
</evidence>
<evidence type="ECO:0000313" key="3">
    <source>
        <dbReference type="Proteomes" id="UP000282195"/>
    </source>
</evidence>
<proteinExistence type="predicted"/>
<dbReference type="OrthoDB" id="9807263at2"/>
<reference evidence="2 3" key="1">
    <citation type="submission" date="2018-10" db="EMBL/GenBank/DDBJ databases">
        <title>Rhizobium etli, R. leguminosarum and a new Rhizobium genospecies from Phaseolus dumosus.</title>
        <authorList>
            <person name="Ramirez-Puebla S.T."/>
            <person name="Rogel-Hernandez M.A."/>
            <person name="Guerrero G."/>
            <person name="Ormeno-Orrillo E."/>
            <person name="Martinez-Romero J.C."/>
            <person name="Negrete-Yankelevich S."/>
            <person name="Martinez-Romero E."/>
        </authorList>
    </citation>
    <scope>NUCLEOTIDE SEQUENCE [LARGE SCALE GENOMIC DNA]</scope>
    <source>
        <strain evidence="2 3">CCGE525</strain>
        <plasmid evidence="3">prccge525c</plasmid>
    </source>
</reference>
<accession>A0A387FUW6</accession>
<dbReference type="RefSeq" id="WP_120707860.1">
    <property type="nucleotide sequence ID" value="NZ_CP032695.1"/>
</dbReference>
<dbReference type="InterPro" id="IPR021513">
    <property type="entry name" value="Phage_RSL1_Orf186"/>
</dbReference>
<dbReference type="Pfam" id="PF11373">
    <property type="entry name" value="DUF3175"/>
    <property type="match status" value="1"/>
</dbReference>
<protein>
    <submittedName>
        <fullName evidence="2">DUF3175 domain-containing protein</fullName>
    </submittedName>
</protein>
<organism evidence="2 3">
    <name type="scientific">Rhizobium jaguaris</name>
    <dbReference type="NCBI Taxonomy" id="1312183"/>
    <lineage>
        <taxon>Bacteria</taxon>
        <taxon>Pseudomonadati</taxon>
        <taxon>Pseudomonadota</taxon>
        <taxon>Alphaproteobacteria</taxon>
        <taxon>Hyphomicrobiales</taxon>
        <taxon>Rhizobiaceae</taxon>
        <taxon>Rhizobium/Agrobacterium group</taxon>
        <taxon>Rhizobium</taxon>
    </lineage>
</organism>
<feature type="region of interest" description="Disordered" evidence="1">
    <location>
        <begin position="1"/>
        <end position="31"/>
    </location>
</feature>
<gene>
    <name evidence="2" type="ORF">CCGE525_29990</name>
</gene>
<dbReference type="EMBL" id="CP032695">
    <property type="protein sequence ID" value="AYG62950.1"/>
    <property type="molecule type" value="Genomic_DNA"/>
</dbReference>
<keyword evidence="3" id="KW-1185">Reference proteome</keyword>
<geneLocation type="plasmid" evidence="3">
    <name>prccge525c</name>
</geneLocation>
<sequence>MARPQKKKWSHEVTENSDALDLENGVFKSQDPKTIADSLKHSAEASDRRKSSPFRSAMSMLNFYINRAGSHLSKRQRETLEAAKDELRKDFGREPK</sequence>
<keyword evidence="2" id="KW-0614">Plasmid</keyword>
<evidence type="ECO:0000256" key="1">
    <source>
        <dbReference type="SAM" id="MobiDB-lite"/>
    </source>
</evidence>